<dbReference type="AlphaFoldDB" id="A0AAV4ER43"/>
<dbReference type="Proteomes" id="UP000762676">
    <property type="component" value="Unassembled WGS sequence"/>
</dbReference>
<gene>
    <name evidence="1" type="ORF">ElyMa_001888700</name>
</gene>
<dbReference type="EMBL" id="BMAT01003830">
    <property type="protein sequence ID" value="GFR63160.1"/>
    <property type="molecule type" value="Genomic_DNA"/>
</dbReference>
<sequence length="119" mass="13200">MPADRQLTWPEEDHPSLALSAGSSPCQSVCRSVGVCVWTRIQGSTNSLATTTSCWLAVSLTVSDCVWKILTLTDSIRWSLSPWPRVDLVLSIVHCQTERVGFLEMYSENLGMFPSPTRL</sequence>
<comment type="caution">
    <text evidence="1">The sequence shown here is derived from an EMBL/GenBank/DDBJ whole genome shotgun (WGS) entry which is preliminary data.</text>
</comment>
<evidence type="ECO:0000313" key="2">
    <source>
        <dbReference type="Proteomes" id="UP000762676"/>
    </source>
</evidence>
<organism evidence="1 2">
    <name type="scientific">Elysia marginata</name>
    <dbReference type="NCBI Taxonomy" id="1093978"/>
    <lineage>
        <taxon>Eukaryota</taxon>
        <taxon>Metazoa</taxon>
        <taxon>Spiralia</taxon>
        <taxon>Lophotrochozoa</taxon>
        <taxon>Mollusca</taxon>
        <taxon>Gastropoda</taxon>
        <taxon>Heterobranchia</taxon>
        <taxon>Euthyneura</taxon>
        <taxon>Panpulmonata</taxon>
        <taxon>Sacoglossa</taxon>
        <taxon>Placobranchoidea</taxon>
        <taxon>Plakobranchidae</taxon>
        <taxon>Elysia</taxon>
    </lineage>
</organism>
<name>A0AAV4ER43_9GAST</name>
<proteinExistence type="predicted"/>
<protein>
    <submittedName>
        <fullName evidence="1">Uncharacterized protein</fullName>
    </submittedName>
</protein>
<keyword evidence="2" id="KW-1185">Reference proteome</keyword>
<evidence type="ECO:0000313" key="1">
    <source>
        <dbReference type="EMBL" id="GFR63160.1"/>
    </source>
</evidence>
<accession>A0AAV4ER43</accession>
<reference evidence="1 2" key="1">
    <citation type="journal article" date="2021" name="Elife">
        <title>Chloroplast acquisition without the gene transfer in kleptoplastic sea slugs, Plakobranchus ocellatus.</title>
        <authorList>
            <person name="Maeda T."/>
            <person name="Takahashi S."/>
            <person name="Yoshida T."/>
            <person name="Shimamura S."/>
            <person name="Takaki Y."/>
            <person name="Nagai Y."/>
            <person name="Toyoda A."/>
            <person name="Suzuki Y."/>
            <person name="Arimoto A."/>
            <person name="Ishii H."/>
            <person name="Satoh N."/>
            <person name="Nishiyama T."/>
            <person name="Hasebe M."/>
            <person name="Maruyama T."/>
            <person name="Minagawa J."/>
            <person name="Obokata J."/>
            <person name="Shigenobu S."/>
        </authorList>
    </citation>
    <scope>NUCLEOTIDE SEQUENCE [LARGE SCALE GENOMIC DNA]</scope>
</reference>